<dbReference type="EMBL" id="PKPP01000143">
    <property type="protein sequence ID" value="PWA97110.1"/>
    <property type="molecule type" value="Genomic_DNA"/>
</dbReference>
<organism evidence="1 2">
    <name type="scientific">Artemisia annua</name>
    <name type="common">Sweet wormwood</name>
    <dbReference type="NCBI Taxonomy" id="35608"/>
    <lineage>
        <taxon>Eukaryota</taxon>
        <taxon>Viridiplantae</taxon>
        <taxon>Streptophyta</taxon>
        <taxon>Embryophyta</taxon>
        <taxon>Tracheophyta</taxon>
        <taxon>Spermatophyta</taxon>
        <taxon>Magnoliopsida</taxon>
        <taxon>eudicotyledons</taxon>
        <taxon>Gunneridae</taxon>
        <taxon>Pentapetalae</taxon>
        <taxon>asterids</taxon>
        <taxon>campanulids</taxon>
        <taxon>Asterales</taxon>
        <taxon>Asteraceae</taxon>
        <taxon>Asteroideae</taxon>
        <taxon>Anthemideae</taxon>
        <taxon>Artemisiinae</taxon>
        <taxon>Artemisia</taxon>
    </lineage>
</organism>
<keyword evidence="2" id="KW-1185">Reference proteome</keyword>
<sequence length="138" mass="15409">MKYKNETELLEDSLALPGLPSYMSKFAASEDEIFDLDDIQKHNLLGPHAYAAQNQAIMDSRNVLPSGGGIKREFRRQPVQSSWLHKLVPHLTPTEYKWSRLSTTARTADSAYDGVLSGGVNDQLLACFALQLQPSEIF</sequence>
<evidence type="ECO:0000313" key="2">
    <source>
        <dbReference type="Proteomes" id="UP000245207"/>
    </source>
</evidence>
<evidence type="ECO:0000313" key="1">
    <source>
        <dbReference type="EMBL" id="PWA97110.1"/>
    </source>
</evidence>
<dbReference type="Proteomes" id="UP000245207">
    <property type="component" value="Unassembled WGS sequence"/>
</dbReference>
<dbReference type="AlphaFoldDB" id="A0A2U1QGI7"/>
<dbReference type="OrthoDB" id="1823455at2759"/>
<gene>
    <name evidence="1" type="ORF">CTI12_AA032060</name>
</gene>
<comment type="caution">
    <text evidence="1">The sequence shown here is derived from an EMBL/GenBank/DDBJ whole genome shotgun (WGS) entry which is preliminary data.</text>
</comment>
<proteinExistence type="predicted"/>
<reference evidence="1 2" key="1">
    <citation type="journal article" date="2018" name="Mol. Plant">
        <title>The genome of Artemisia annua provides insight into the evolution of Asteraceae family and artemisinin biosynthesis.</title>
        <authorList>
            <person name="Shen Q."/>
            <person name="Zhang L."/>
            <person name="Liao Z."/>
            <person name="Wang S."/>
            <person name="Yan T."/>
            <person name="Shi P."/>
            <person name="Liu M."/>
            <person name="Fu X."/>
            <person name="Pan Q."/>
            <person name="Wang Y."/>
            <person name="Lv Z."/>
            <person name="Lu X."/>
            <person name="Zhang F."/>
            <person name="Jiang W."/>
            <person name="Ma Y."/>
            <person name="Chen M."/>
            <person name="Hao X."/>
            <person name="Li L."/>
            <person name="Tang Y."/>
            <person name="Lv G."/>
            <person name="Zhou Y."/>
            <person name="Sun X."/>
            <person name="Brodelius P.E."/>
            <person name="Rose J.K.C."/>
            <person name="Tang K."/>
        </authorList>
    </citation>
    <scope>NUCLEOTIDE SEQUENCE [LARGE SCALE GENOMIC DNA]</scope>
    <source>
        <strain evidence="2">cv. Huhao1</strain>
        <tissue evidence="1">Leaf</tissue>
    </source>
</reference>
<name>A0A2U1QGI7_ARTAN</name>
<protein>
    <submittedName>
        <fullName evidence="1">Enhancer of polycomb-like, N-terminal</fullName>
    </submittedName>
</protein>
<accession>A0A2U1QGI7</accession>
<dbReference type="STRING" id="35608.A0A2U1QGI7"/>